<dbReference type="Proteomes" id="UP000187822">
    <property type="component" value="Chromosome I"/>
</dbReference>
<evidence type="ECO:0000256" key="1">
    <source>
        <dbReference type="SAM" id="Phobius"/>
    </source>
</evidence>
<dbReference type="GeneID" id="30926880"/>
<sequence>MNKITIAAIAVVFILASGSAISLASSGNINGAITTKTIDGYSVSYNSTSGFIKDVSYEYMTGGHVTLASGIYVNGTQINTNMFLKNEISLDSGRVVIFGNNVPQSIGIMTGSTGHSNMDIHLNESARVLQSNFRLSSSSQFQFGGMGMKTYSGMQFRSYEIMNGNFSGVIVTDGKVSLTGSNSNTVMSIEQVNSTFMEKITPLFAVFVTSQNIQNLLQNHKNQLLSNKFAYNATTGKVVGKYVSFQFNNSTNTVSNMNLTSHSINSTLFSSVKISGNGTIGKGFNIPSFKIGSVDTYGSIFFYANDTYIMTVHDNPVAQSSYIVNNGTIIFSLPDHSNVSMLRMNGFDTRVNESMVLSGSSFQEREMFGLNNRVSFGTEVLKINTPNVTEMMVVNGGNITVKNNSTITVKTGKYAMINVVVPPGLHNLGKYEKRLDNALSSGKIAAELSINGNTNSQNFTMSFNSTVITNITSISSGHAIISVSALPGHKQGTNVVIFLSNTFLQNSHNVYIKFDGTVISSMSMNGLLNDTSSVSAAYSVYAESNGDLVIMHIPHFSKHTIEVSNTEFPSTTATVSSLLIPVIGVVIAAAVIVGAVVFIRKRNN</sequence>
<keyword evidence="1" id="KW-0812">Transmembrane</keyword>
<gene>
    <name evidence="2" type="ORF">CPM_0242</name>
</gene>
<keyword evidence="1" id="KW-1133">Transmembrane helix</keyword>
<accession>A0A1R4A589</accession>
<proteinExistence type="predicted"/>
<keyword evidence="3" id="KW-1185">Reference proteome</keyword>
<evidence type="ECO:0000313" key="3">
    <source>
        <dbReference type="Proteomes" id="UP000187822"/>
    </source>
</evidence>
<dbReference type="AlphaFoldDB" id="A0A1R4A589"/>
<dbReference type="OrthoDB" id="57271at2157"/>
<dbReference type="KEGG" id="cdiv:CPM_0242"/>
<name>A0A1R4A589_9ARCH</name>
<reference evidence="3" key="1">
    <citation type="submission" date="2016-06" db="EMBL/GenBank/DDBJ databases">
        <authorList>
            <person name="Toshchakov V.S."/>
        </authorList>
    </citation>
    <scope>NUCLEOTIDE SEQUENCE [LARGE SCALE GENOMIC DNA]</scope>
    <source>
        <strain>PM4 (JCM 30641</strain>
        <strain evidence="3">\VKM B-2940)</strain>
    </source>
</reference>
<feature type="transmembrane region" description="Helical" evidence="1">
    <location>
        <begin position="578"/>
        <end position="599"/>
    </location>
</feature>
<evidence type="ECO:0000313" key="2">
    <source>
        <dbReference type="EMBL" id="SJK84131.1"/>
    </source>
</evidence>
<dbReference type="EMBL" id="LT719092">
    <property type="protein sequence ID" value="SJK84131.1"/>
    <property type="molecule type" value="Genomic_DNA"/>
</dbReference>
<keyword evidence="1" id="KW-0472">Membrane</keyword>
<protein>
    <submittedName>
        <fullName evidence="2">Cell surface protein</fullName>
    </submittedName>
</protein>
<organism evidence="2 3">
    <name type="scientific">Cuniculiplasma divulgatum</name>
    <dbReference type="NCBI Taxonomy" id="1673428"/>
    <lineage>
        <taxon>Archaea</taxon>
        <taxon>Methanobacteriati</taxon>
        <taxon>Thermoplasmatota</taxon>
        <taxon>Thermoplasmata</taxon>
        <taxon>Thermoplasmatales</taxon>
        <taxon>Cuniculiplasmataceae</taxon>
        <taxon>Cuniculiplasma</taxon>
    </lineage>
</organism>
<dbReference type="RefSeq" id="WP_077075856.1">
    <property type="nucleotide sequence ID" value="NZ_LT719092.1"/>
</dbReference>